<dbReference type="InterPro" id="IPR022121">
    <property type="entry name" value="Peptidase_M73_camelysin"/>
</dbReference>
<feature type="transmembrane region" description="Helical" evidence="2">
    <location>
        <begin position="12"/>
        <end position="34"/>
    </location>
</feature>
<reference evidence="3" key="1">
    <citation type="submission" date="2016-12" db="EMBL/GenBank/DDBJ databases">
        <title>Discovery of methanogenic haloarchaea.</title>
        <authorList>
            <person name="Sorokin D.Y."/>
            <person name="Makarova K.S."/>
            <person name="Abbas B."/>
            <person name="Ferrer M."/>
            <person name="Golyshin P.N."/>
        </authorList>
    </citation>
    <scope>NUCLEOTIDE SEQUENCE [LARGE SCALE GENOMIC DNA]</scope>
    <source>
        <strain evidence="3">HMET1</strain>
    </source>
</reference>
<name>A0A1Q6DXI8_METT1</name>
<proteinExistence type="predicted"/>
<feature type="compositionally biased region" description="Polar residues" evidence="1">
    <location>
        <begin position="351"/>
        <end position="372"/>
    </location>
</feature>
<dbReference type="Pfam" id="PF12389">
    <property type="entry name" value="Peptidase_M73"/>
    <property type="match status" value="1"/>
</dbReference>
<dbReference type="STRING" id="1903181.BTN85_1590"/>
<comment type="caution">
    <text evidence="3">The sequence shown here is derived from an EMBL/GenBank/DDBJ whole genome shotgun (WGS) entry which is preliminary data.</text>
</comment>
<dbReference type="EMBL" id="MSDW01000001">
    <property type="protein sequence ID" value="OKY79084.1"/>
    <property type="molecule type" value="Genomic_DNA"/>
</dbReference>
<gene>
    <name evidence="3" type="ORF">BTN85_1590</name>
</gene>
<keyword evidence="2" id="KW-0472">Membrane</keyword>
<organism evidence="3 4">
    <name type="scientific">Methanohalarchaeum thermophilum</name>
    <dbReference type="NCBI Taxonomy" id="1903181"/>
    <lineage>
        <taxon>Archaea</taxon>
        <taxon>Methanobacteriati</taxon>
        <taxon>Methanobacteriota</taxon>
        <taxon>Methanonatronarchaeia</taxon>
        <taxon>Methanonatronarchaeales</taxon>
        <taxon>Methanonatronarchaeaceae</taxon>
        <taxon>Candidatus Methanohalarchaeum</taxon>
    </lineage>
</organism>
<dbReference type="InParanoid" id="A0A1Q6DXI8"/>
<evidence type="ECO:0000256" key="2">
    <source>
        <dbReference type="SAM" id="Phobius"/>
    </source>
</evidence>
<accession>A0A1Q6DXI8</accession>
<feature type="region of interest" description="Disordered" evidence="1">
    <location>
        <begin position="315"/>
        <end position="376"/>
    </location>
</feature>
<sequence>MKKNSKRNLKTILISIITVTTLISFLTIGVFAFFSEEENTSAYLEAGTIDISIGNNYIDQQNPWRETYSLSLNEEKSDWTNVTIINQGTNPVKVHKTIEIINSTENINETNSSDKIIFKGCSSTWILITDPNQTPLEVIFFVYDEELNEIKRIEKIIHEEELEHIPGQSEFPLYKFDDLENNEQTKIIAVYMNQQLIHNTNICSENAKKDIKPSNLPSIVNYTLIYKKYDQNKKLIEEKTIYDSNTTLLEIEKKNLNLGTLKPMHSLKVYQKYQLKNNTITEGEINHKITFTANQINSINLNKYFNDTETTKTKIQIEKPNTYTEKETNQQNPPNNIEKTQNTTDNKEPINETTTSNKEPINETSNEPINETSNEELNETGLGGCFCCSEEDSELLIRDVCVFDFGLGSF</sequence>
<evidence type="ECO:0000313" key="4">
    <source>
        <dbReference type="Proteomes" id="UP000185744"/>
    </source>
</evidence>
<evidence type="ECO:0000313" key="3">
    <source>
        <dbReference type="EMBL" id="OKY79084.1"/>
    </source>
</evidence>
<keyword evidence="4" id="KW-1185">Reference proteome</keyword>
<keyword evidence="2" id="KW-0812">Transmembrane</keyword>
<dbReference type="Proteomes" id="UP000185744">
    <property type="component" value="Unassembled WGS sequence"/>
</dbReference>
<feature type="compositionally biased region" description="Polar residues" evidence="1">
    <location>
        <begin position="329"/>
        <end position="344"/>
    </location>
</feature>
<dbReference type="AlphaFoldDB" id="A0A1Q6DXI8"/>
<keyword evidence="2" id="KW-1133">Transmembrane helix</keyword>
<evidence type="ECO:0000256" key="1">
    <source>
        <dbReference type="SAM" id="MobiDB-lite"/>
    </source>
</evidence>
<protein>
    <submittedName>
        <fullName evidence="3">M73 family secreted endopeptidase</fullName>
    </submittedName>
</protein>